<evidence type="ECO:0000256" key="1">
    <source>
        <dbReference type="ARBA" id="ARBA00001113"/>
    </source>
</evidence>
<dbReference type="EMBL" id="SMCP01000004">
    <property type="protein sequence ID" value="TCV87908.1"/>
    <property type="molecule type" value="Genomic_DNA"/>
</dbReference>
<keyword evidence="7" id="KW-0418">Kinase</keyword>
<reference evidence="7 9" key="1">
    <citation type="submission" date="2019-03" db="EMBL/GenBank/DDBJ databases">
        <title>Genomic Encyclopedia of Type Strains, Phase IV (KMG-IV): sequencing the most valuable type-strain genomes for metagenomic binning, comparative biology and taxonomic classification.</title>
        <authorList>
            <person name="Goeker M."/>
        </authorList>
    </citation>
    <scope>NUCLEOTIDE SEQUENCE [LARGE SCALE GENOMIC DNA]</scope>
    <source>
        <strain evidence="7 9">DSM 28140</strain>
    </source>
</reference>
<dbReference type="Gene3D" id="3.40.50.510">
    <property type="entry name" value="Phosphotransferase system, mannose-type IIA component"/>
    <property type="match status" value="1"/>
</dbReference>
<comment type="caution">
    <text evidence="7">The sequence shown here is derived from an EMBL/GenBank/DDBJ whole genome shotgun (WGS) entry which is preliminary data.</text>
</comment>
<reference evidence="8 10" key="2">
    <citation type="submission" date="2019-05" db="EMBL/GenBank/DDBJ databases">
        <title>Pasteurellaceae isolates from reptiles.</title>
        <authorList>
            <person name="Bojesen A.M."/>
            <person name="Lund E."/>
        </authorList>
    </citation>
    <scope>NUCLEOTIDE SEQUENCE [LARGE SCALE GENOMIC DNA]</scope>
    <source>
        <strain evidence="8 10">ELNT2x</strain>
    </source>
</reference>
<dbReference type="SUPFAM" id="SSF53062">
    <property type="entry name" value="PTS system fructose IIA component-like"/>
    <property type="match status" value="1"/>
</dbReference>
<dbReference type="GO" id="GO:0047324">
    <property type="term" value="F:phosphoenolpyruvate-glycerone phosphotransferase activity"/>
    <property type="evidence" value="ECO:0007669"/>
    <property type="project" value="UniProtKB-EC"/>
</dbReference>
<dbReference type="EC" id="2.7.1.121" evidence="3"/>
<accession>A0A4R3YA80</accession>
<evidence type="ECO:0000313" key="10">
    <source>
        <dbReference type="Proteomes" id="UP000305526"/>
    </source>
</evidence>
<protein>
    <recommendedName>
        <fullName evidence="3">phosphoenolpyruvate--glycerone phosphotransferase</fullName>
        <ecNumber evidence="3">2.7.1.121</ecNumber>
    </recommendedName>
</protein>
<dbReference type="Proteomes" id="UP000305526">
    <property type="component" value="Unassembled WGS sequence"/>
</dbReference>
<dbReference type="RefSeq" id="WP_132966169.1">
    <property type="nucleotide sequence ID" value="NZ_LEKL01000081.1"/>
</dbReference>
<dbReference type="InterPro" id="IPR039643">
    <property type="entry name" value="DhaM"/>
</dbReference>
<gene>
    <name evidence="7" type="ORF">EDC16_10496</name>
    <name evidence="8" type="ORF">FHQ21_12190</name>
</gene>
<feature type="domain" description="PTS EIIA type-4" evidence="6">
    <location>
        <begin position="1"/>
        <end position="132"/>
    </location>
</feature>
<evidence type="ECO:0000313" key="9">
    <source>
        <dbReference type="Proteomes" id="UP000294619"/>
    </source>
</evidence>
<comment type="catalytic activity">
    <reaction evidence="1">
        <text>dihydroxyacetone + phosphoenolpyruvate = dihydroxyacetone phosphate + pyruvate</text>
        <dbReference type="Rhea" id="RHEA:18381"/>
        <dbReference type="ChEBI" id="CHEBI:15361"/>
        <dbReference type="ChEBI" id="CHEBI:16016"/>
        <dbReference type="ChEBI" id="CHEBI:57642"/>
        <dbReference type="ChEBI" id="CHEBI:58702"/>
        <dbReference type="EC" id="2.7.1.121"/>
    </reaction>
</comment>
<dbReference type="InterPro" id="IPR036662">
    <property type="entry name" value="PTS_EIIA_man-typ_sf"/>
</dbReference>
<evidence type="ECO:0000256" key="5">
    <source>
        <dbReference type="ARBA" id="ARBA00046577"/>
    </source>
</evidence>
<dbReference type="Pfam" id="PF03610">
    <property type="entry name" value="EIIA-man"/>
    <property type="match status" value="1"/>
</dbReference>
<dbReference type="PANTHER" id="PTHR38594:SF1">
    <property type="entry name" value="PEP-DEPENDENT DIHYDROXYACETONE KINASE, PHOSPHORYL DONOR SUBUNIT DHAM"/>
    <property type="match status" value="1"/>
</dbReference>
<dbReference type="GO" id="GO:0016020">
    <property type="term" value="C:membrane"/>
    <property type="evidence" value="ECO:0007669"/>
    <property type="project" value="InterPro"/>
</dbReference>
<sequence>MLGIVIVSHSEKLAHEVIELCREVKQYDFPLLNGSGTEGGHLGSDPMRIKEALQQAYTDDGVLIFADIGSSILNSEMAIEFLEMPYDKTKIKIADAAIVEGAIVAMAINDEKATMDSLLNELAEFKSVSKLI</sequence>
<evidence type="ECO:0000313" key="8">
    <source>
        <dbReference type="EMBL" id="TNG87045.1"/>
    </source>
</evidence>
<comment type="subunit">
    <text evidence="5">Homodimer. The dihydroxyacetone kinase complex is composed of a homodimer of DhaM, a homodimer of DhaK and the subunit DhaL.</text>
</comment>
<dbReference type="AlphaFoldDB" id="A0A4R3YA80"/>
<dbReference type="PANTHER" id="PTHR38594">
    <property type="entry name" value="PEP-DEPENDENT DIHYDROXYACETONE KINASE, PHOSPHORYL DONOR SUBUNIT DHAM"/>
    <property type="match status" value="1"/>
</dbReference>
<dbReference type="NCBIfam" id="TIGR02364">
    <property type="entry name" value="dha_pts"/>
    <property type="match status" value="1"/>
</dbReference>
<proteinExistence type="predicted"/>
<keyword evidence="4" id="KW-0808">Transferase</keyword>
<evidence type="ECO:0000256" key="3">
    <source>
        <dbReference type="ARBA" id="ARBA00012095"/>
    </source>
</evidence>
<dbReference type="GO" id="GO:0019563">
    <property type="term" value="P:glycerol catabolic process"/>
    <property type="evidence" value="ECO:0007669"/>
    <property type="project" value="InterPro"/>
</dbReference>
<keyword evidence="10" id="KW-1185">Reference proteome</keyword>
<dbReference type="InterPro" id="IPR004701">
    <property type="entry name" value="PTS_EIIA_man-typ"/>
</dbReference>
<dbReference type="GO" id="GO:0009401">
    <property type="term" value="P:phosphoenolpyruvate-dependent sugar phosphotransferase system"/>
    <property type="evidence" value="ECO:0007669"/>
    <property type="project" value="InterPro"/>
</dbReference>
<name>A0A4R3YA80_9PAST</name>
<dbReference type="InterPro" id="IPR012844">
    <property type="entry name" value="DhaM_N"/>
</dbReference>
<evidence type="ECO:0000313" key="7">
    <source>
        <dbReference type="EMBL" id="TCV87908.1"/>
    </source>
</evidence>
<organism evidence="7 9">
    <name type="scientific">Testudinibacter aquarius</name>
    <dbReference type="NCBI Taxonomy" id="1524974"/>
    <lineage>
        <taxon>Bacteria</taxon>
        <taxon>Pseudomonadati</taxon>
        <taxon>Pseudomonadota</taxon>
        <taxon>Gammaproteobacteria</taxon>
        <taxon>Pasteurellales</taxon>
        <taxon>Pasteurellaceae</taxon>
        <taxon>Testudinibacter</taxon>
    </lineage>
</organism>
<evidence type="ECO:0000259" key="6">
    <source>
        <dbReference type="PROSITE" id="PS51096"/>
    </source>
</evidence>
<comment type="function">
    <text evidence="2">Component of the dihydroxyacetone kinase complex, which is responsible for the phosphoenolpyruvate (PEP)-dependent phosphorylation of dihydroxyacetone. DhaM serves as the phosphoryl donor. Is phosphorylated by phosphoenolpyruvate in an EI- and HPr-dependent reaction, and a phosphorelay system on histidine residues finally leads to phosphoryl transfer to DhaL and dihydroxyacetone.</text>
</comment>
<dbReference type="Proteomes" id="UP000294619">
    <property type="component" value="Unassembled WGS sequence"/>
</dbReference>
<evidence type="ECO:0000256" key="4">
    <source>
        <dbReference type="ARBA" id="ARBA00022679"/>
    </source>
</evidence>
<dbReference type="EMBL" id="VDGV01000161">
    <property type="protein sequence ID" value="TNG87045.1"/>
    <property type="molecule type" value="Genomic_DNA"/>
</dbReference>
<dbReference type="PROSITE" id="PS51096">
    <property type="entry name" value="PTS_EIIA_TYPE_4"/>
    <property type="match status" value="1"/>
</dbReference>
<evidence type="ECO:0000256" key="2">
    <source>
        <dbReference type="ARBA" id="ARBA00002788"/>
    </source>
</evidence>